<evidence type="ECO:0000313" key="1">
    <source>
        <dbReference type="EMBL" id="MBX40532.1"/>
    </source>
</evidence>
<sequence length="15" mass="1620">MARLRNSGQLGSWGS</sequence>
<dbReference type="EMBL" id="GGEC01060048">
    <property type="protein sequence ID" value="MBX40532.1"/>
    <property type="molecule type" value="Transcribed_RNA"/>
</dbReference>
<proteinExistence type="predicted"/>
<protein>
    <submittedName>
        <fullName evidence="1">Uncharacterized protein</fullName>
    </submittedName>
</protein>
<organism evidence="1">
    <name type="scientific">Rhizophora mucronata</name>
    <name type="common">Asiatic mangrove</name>
    <dbReference type="NCBI Taxonomy" id="61149"/>
    <lineage>
        <taxon>Eukaryota</taxon>
        <taxon>Viridiplantae</taxon>
        <taxon>Streptophyta</taxon>
        <taxon>Embryophyta</taxon>
        <taxon>Tracheophyta</taxon>
        <taxon>Spermatophyta</taxon>
        <taxon>Magnoliopsida</taxon>
        <taxon>eudicotyledons</taxon>
        <taxon>Gunneridae</taxon>
        <taxon>Pentapetalae</taxon>
        <taxon>rosids</taxon>
        <taxon>fabids</taxon>
        <taxon>Malpighiales</taxon>
        <taxon>Rhizophoraceae</taxon>
        <taxon>Rhizophora</taxon>
    </lineage>
</organism>
<accession>A0A2P2NDJ1</accession>
<reference evidence="1" key="1">
    <citation type="submission" date="2018-02" db="EMBL/GenBank/DDBJ databases">
        <title>Rhizophora mucronata_Transcriptome.</title>
        <authorList>
            <person name="Meera S.P."/>
            <person name="Sreeshan A."/>
            <person name="Augustine A."/>
        </authorList>
    </citation>
    <scope>NUCLEOTIDE SEQUENCE</scope>
    <source>
        <tissue evidence="1">Leaf</tissue>
    </source>
</reference>
<name>A0A2P2NDJ1_RHIMU</name>